<evidence type="ECO:0000313" key="2">
    <source>
        <dbReference type="Proteomes" id="UP000798662"/>
    </source>
</evidence>
<proteinExistence type="predicted"/>
<name>A0ACC3C849_PYRYE</name>
<organism evidence="1 2">
    <name type="scientific">Pyropia yezoensis</name>
    <name type="common">Susabi-nori</name>
    <name type="synonym">Porphyra yezoensis</name>
    <dbReference type="NCBI Taxonomy" id="2788"/>
    <lineage>
        <taxon>Eukaryota</taxon>
        <taxon>Rhodophyta</taxon>
        <taxon>Bangiophyceae</taxon>
        <taxon>Bangiales</taxon>
        <taxon>Bangiaceae</taxon>
        <taxon>Pyropia</taxon>
    </lineage>
</organism>
<dbReference type="Proteomes" id="UP000798662">
    <property type="component" value="Chromosome 2"/>
</dbReference>
<reference evidence="1" key="1">
    <citation type="submission" date="2019-11" db="EMBL/GenBank/DDBJ databases">
        <title>Nori genome reveals adaptations in red seaweeds to the harsh intertidal environment.</title>
        <authorList>
            <person name="Wang D."/>
            <person name="Mao Y."/>
        </authorList>
    </citation>
    <scope>NUCLEOTIDE SEQUENCE</scope>
    <source>
        <tissue evidence="1">Gametophyte</tissue>
    </source>
</reference>
<evidence type="ECO:0000313" key="1">
    <source>
        <dbReference type="EMBL" id="KAK1865977.1"/>
    </source>
</evidence>
<gene>
    <name evidence="1" type="ORF">I4F81_008498</name>
</gene>
<accession>A0ACC3C849</accession>
<protein>
    <submittedName>
        <fullName evidence="1">Uncharacterized protein</fullName>
    </submittedName>
</protein>
<keyword evidence="2" id="KW-1185">Reference proteome</keyword>
<sequence>MTAGGGGSSRGGGGSSREGVAPMASPAASTARDRPRGRDDGSRRTRGVVLHVPVVHGSHAVWLGPEKADESRTHRWHVYLRALDTLALDLSHFIDHVEFVLHESFRPPSRIVSTPPYELVEHGWGEFDILVRVHFRCSVERPVEFYHPLKLFPAAPPGAPPGPPAEPTRTPVVAEFYDEIVFQDPTENMLKLLQLTQRQPNTRISLSPLAHYYTDFSGAEGADLKRIEEAQTAVAAETAKKGTRYDELCAEQEALNRELSELATATSAAQAKVASGERGGAEEGGRSGKATGGAVDMVLSP</sequence>
<comment type="caution">
    <text evidence="1">The sequence shown here is derived from an EMBL/GenBank/DDBJ whole genome shotgun (WGS) entry which is preliminary data.</text>
</comment>
<dbReference type="EMBL" id="CM020619">
    <property type="protein sequence ID" value="KAK1865977.1"/>
    <property type="molecule type" value="Genomic_DNA"/>
</dbReference>